<reference evidence="1" key="1">
    <citation type="submission" date="2020-06" db="EMBL/GenBank/DDBJ databases">
        <title>Draft genome of Bugula neritina, a colonial animal packing powerful symbionts and potential medicines.</title>
        <authorList>
            <person name="Rayko M."/>
        </authorList>
    </citation>
    <scope>NUCLEOTIDE SEQUENCE [LARGE SCALE GENOMIC DNA]</scope>
    <source>
        <strain evidence="1">Kwan_BN1</strain>
    </source>
</reference>
<evidence type="ECO:0000313" key="1">
    <source>
        <dbReference type="EMBL" id="KAF6041529.1"/>
    </source>
</evidence>
<name>A0A7J7KTR6_BUGNE</name>
<proteinExistence type="predicted"/>
<evidence type="ECO:0000313" key="2">
    <source>
        <dbReference type="Proteomes" id="UP000593567"/>
    </source>
</evidence>
<organism evidence="1 2">
    <name type="scientific">Bugula neritina</name>
    <name type="common">Brown bryozoan</name>
    <name type="synonym">Sertularia neritina</name>
    <dbReference type="NCBI Taxonomy" id="10212"/>
    <lineage>
        <taxon>Eukaryota</taxon>
        <taxon>Metazoa</taxon>
        <taxon>Spiralia</taxon>
        <taxon>Lophotrochozoa</taxon>
        <taxon>Bryozoa</taxon>
        <taxon>Gymnolaemata</taxon>
        <taxon>Cheilostomatida</taxon>
        <taxon>Flustrina</taxon>
        <taxon>Buguloidea</taxon>
        <taxon>Bugulidae</taxon>
        <taxon>Bugula</taxon>
    </lineage>
</organism>
<dbReference type="Proteomes" id="UP000593567">
    <property type="component" value="Unassembled WGS sequence"/>
</dbReference>
<gene>
    <name evidence="1" type="ORF">EB796_000158</name>
</gene>
<dbReference type="Gene3D" id="2.40.128.680">
    <property type="match status" value="1"/>
</dbReference>
<dbReference type="PANTHER" id="PTHR47204:SF1">
    <property type="entry name" value="RIBONUCLEASE H2 SUBUNIT C"/>
    <property type="match status" value="1"/>
</dbReference>
<sequence>MRNLTFSLEATTASQSQNICRFSTKVKKLKVRLKMTQTSQTIEVTLSSITETEVNVQQLPFSTDYNGPANMKEYFTVVDSAEDGIKESSFRGRPLQGKETLIPAGYSGIILKESASSSEDQEDRRMMIQHKFNKFTHWGLEHVPRSRQLHTEITGLVGVVSRASFSC</sequence>
<dbReference type="InterPro" id="IPR013924">
    <property type="entry name" value="RNase_H2_suC"/>
</dbReference>
<dbReference type="EMBL" id="VXIV02000030">
    <property type="protein sequence ID" value="KAF6041529.1"/>
    <property type="molecule type" value="Genomic_DNA"/>
</dbReference>
<accession>A0A7J7KTR6</accession>
<dbReference type="AlphaFoldDB" id="A0A7J7KTR6"/>
<dbReference type="GO" id="GO:0032299">
    <property type="term" value="C:ribonuclease H2 complex"/>
    <property type="evidence" value="ECO:0007669"/>
    <property type="project" value="InterPro"/>
</dbReference>
<keyword evidence="2" id="KW-1185">Reference proteome</keyword>
<dbReference type="GO" id="GO:0006401">
    <property type="term" value="P:RNA catabolic process"/>
    <property type="evidence" value="ECO:0007669"/>
    <property type="project" value="InterPro"/>
</dbReference>
<dbReference type="Pfam" id="PF08615">
    <property type="entry name" value="RNase_H2_suC"/>
    <property type="match status" value="1"/>
</dbReference>
<dbReference type="CDD" id="cd09271">
    <property type="entry name" value="RNase_H2-C"/>
    <property type="match status" value="1"/>
</dbReference>
<dbReference type="OrthoDB" id="6222486at2759"/>
<dbReference type="PANTHER" id="PTHR47204">
    <property type="entry name" value="OS02G0168900 PROTEIN"/>
    <property type="match status" value="1"/>
</dbReference>
<protein>
    <submittedName>
        <fullName evidence="1">RNASEH2C</fullName>
    </submittedName>
</protein>
<comment type="caution">
    <text evidence="1">The sequence shown here is derived from an EMBL/GenBank/DDBJ whole genome shotgun (WGS) entry which is preliminary data.</text>
</comment>